<organism evidence="2 4">
    <name type="scientific">Adineta ricciae</name>
    <name type="common">Rotifer</name>
    <dbReference type="NCBI Taxonomy" id="249248"/>
    <lineage>
        <taxon>Eukaryota</taxon>
        <taxon>Metazoa</taxon>
        <taxon>Spiralia</taxon>
        <taxon>Gnathifera</taxon>
        <taxon>Rotifera</taxon>
        <taxon>Eurotatoria</taxon>
        <taxon>Bdelloidea</taxon>
        <taxon>Adinetida</taxon>
        <taxon>Adinetidae</taxon>
        <taxon>Adineta</taxon>
    </lineage>
</organism>
<comment type="caution">
    <text evidence="2">The sequence shown here is derived from an EMBL/GenBank/DDBJ whole genome shotgun (WGS) entry which is preliminary data.</text>
</comment>
<evidence type="ECO:0008006" key="5">
    <source>
        <dbReference type="Google" id="ProtNLM"/>
    </source>
</evidence>
<dbReference type="SUPFAM" id="SSF53335">
    <property type="entry name" value="S-adenosyl-L-methionine-dependent methyltransferases"/>
    <property type="match status" value="1"/>
</dbReference>
<reference evidence="2" key="1">
    <citation type="submission" date="2021-02" db="EMBL/GenBank/DDBJ databases">
        <authorList>
            <person name="Nowell W R."/>
        </authorList>
    </citation>
    <scope>NUCLEOTIDE SEQUENCE</scope>
</reference>
<evidence type="ECO:0000313" key="1">
    <source>
        <dbReference type="EMBL" id="CAF0984677.1"/>
    </source>
</evidence>
<proteinExistence type="predicted"/>
<dbReference type="InterPro" id="IPR006342">
    <property type="entry name" value="FkbM_mtfrase"/>
</dbReference>
<dbReference type="EMBL" id="CAJNOJ010000108">
    <property type="protein sequence ID" value="CAF1128862.1"/>
    <property type="molecule type" value="Genomic_DNA"/>
</dbReference>
<keyword evidence="3" id="KW-1185">Reference proteome</keyword>
<dbReference type="Proteomes" id="UP000663828">
    <property type="component" value="Unassembled WGS sequence"/>
</dbReference>
<dbReference type="Gene3D" id="3.40.50.150">
    <property type="entry name" value="Vaccinia Virus protein VP39"/>
    <property type="match status" value="1"/>
</dbReference>
<dbReference type="OrthoDB" id="40902at2759"/>
<protein>
    <recommendedName>
        <fullName evidence="5">Methyltransferase FkbM domain-containing protein</fullName>
    </recommendedName>
</protein>
<dbReference type="Proteomes" id="UP000663852">
    <property type="component" value="Unassembled WGS sequence"/>
</dbReference>
<dbReference type="NCBIfam" id="TIGR01444">
    <property type="entry name" value="fkbM_fam"/>
    <property type="match status" value="1"/>
</dbReference>
<dbReference type="EMBL" id="CAJNOR010000698">
    <property type="protein sequence ID" value="CAF0984677.1"/>
    <property type="molecule type" value="Genomic_DNA"/>
</dbReference>
<dbReference type="InterPro" id="IPR029063">
    <property type="entry name" value="SAM-dependent_MTases_sf"/>
</dbReference>
<gene>
    <name evidence="2" type="ORF">EDS130_LOCUS21466</name>
    <name evidence="1" type="ORF">XAT740_LOCUS12372</name>
</gene>
<sequence length="246" mass="28159">MRIASNRSYTCETRQNISNAQIMNYRTCLTSQGNWNFWSVESLRHTAHKHLFNSSSLIIEVGGNRGHDTVEFIKLHNPWIMSYEPLPFMAKNLSNMFKSNPKVQIFPYGLGNHARNVSIEPNDYGNAGTSLYRPLSSKNSSNIVQVEILEIVEVIENIRRTKSKNGMIDMISINCEGCEFEIIPALIINNLTQFFRVIQFGSHIGLVPSGLCIYCQIEEGLERTHTTLFHYNKVWEGWVLKNKTTV</sequence>
<evidence type="ECO:0000313" key="2">
    <source>
        <dbReference type="EMBL" id="CAF1128862.1"/>
    </source>
</evidence>
<evidence type="ECO:0000313" key="4">
    <source>
        <dbReference type="Proteomes" id="UP000663852"/>
    </source>
</evidence>
<evidence type="ECO:0000313" key="3">
    <source>
        <dbReference type="Proteomes" id="UP000663828"/>
    </source>
</evidence>
<accession>A0A814R4T8</accession>
<dbReference type="AlphaFoldDB" id="A0A814R4T8"/>
<name>A0A814R4T8_ADIRI</name>